<proteinExistence type="predicted"/>
<dbReference type="InterPro" id="IPR041373">
    <property type="entry name" value="RT_RNaseH"/>
</dbReference>
<keyword evidence="9" id="KW-0460">Magnesium</keyword>
<dbReference type="GO" id="GO:0015074">
    <property type="term" value="P:DNA integration"/>
    <property type="evidence" value="ECO:0007669"/>
    <property type="project" value="UniProtKB-KW"/>
</dbReference>
<feature type="domain" description="Integrase zinc-binding" evidence="17">
    <location>
        <begin position="174"/>
        <end position="229"/>
    </location>
</feature>
<evidence type="ECO:0000259" key="16">
    <source>
        <dbReference type="Pfam" id="PF17917"/>
    </source>
</evidence>
<dbReference type="SUPFAM" id="SSF56672">
    <property type="entry name" value="DNA/RNA polymerases"/>
    <property type="match status" value="1"/>
</dbReference>
<dbReference type="InterPro" id="IPR050951">
    <property type="entry name" value="Retrovirus_Pol_polyprotein"/>
</dbReference>
<dbReference type="GO" id="GO:0006310">
    <property type="term" value="P:DNA recombination"/>
    <property type="evidence" value="ECO:0007669"/>
    <property type="project" value="UniProtKB-KW"/>
</dbReference>
<evidence type="ECO:0000256" key="5">
    <source>
        <dbReference type="ARBA" id="ARBA00022723"/>
    </source>
</evidence>
<keyword evidence="3" id="KW-0548">Nucleotidyltransferase</keyword>
<evidence type="ECO:0000256" key="7">
    <source>
        <dbReference type="ARBA" id="ARBA00022759"/>
    </source>
</evidence>
<dbReference type="GO" id="GO:0004519">
    <property type="term" value="F:endonuclease activity"/>
    <property type="evidence" value="ECO:0007669"/>
    <property type="project" value="UniProtKB-KW"/>
</dbReference>
<protein>
    <submittedName>
        <fullName evidence="19">Uncharacterized protein</fullName>
    </submittedName>
</protein>
<dbReference type="Pfam" id="PF17917">
    <property type="entry name" value="RT_RNaseH"/>
    <property type="match status" value="1"/>
</dbReference>
<dbReference type="InterPro" id="IPR043502">
    <property type="entry name" value="DNA/RNA_pol_sf"/>
</dbReference>
<keyword evidence="5" id="KW-0479">Metal-binding</keyword>
<dbReference type="GO" id="GO:0003887">
    <property type="term" value="F:DNA-directed DNA polymerase activity"/>
    <property type="evidence" value="ECO:0007669"/>
    <property type="project" value="UniProtKB-KW"/>
</dbReference>
<evidence type="ECO:0000256" key="2">
    <source>
        <dbReference type="ARBA" id="ARBA00022679"/>
    </source>
</evidence>
<feature type="region of interest" description="Disordered" evidence="15">
    <location>
        <begin position="1"/>
        <end position="28"/>
    </location>
</feature>
<dbReference type="SUPFAM" id="SSF54160">
    <property type="entry name" value="Chromo domain-like"/>
    <property type="match status" value="1"/>
</dbReference>
<keyword evidence="8" id="KW-0378">Hydrolase</keyword>
<evidence type="ECO:0000259" key="17">
    <source>
        <dbReference type="Pfam" id="PF17921"/>
    </source>
</evidence>
<evidence type="ECO:0000256" key="13">
    <source>
        <dbReference type="ARBA" id="ARBA00023125"/>
    </source>
</evidence>
<dbReference type="GO" id="GO:0003677">
    <property type="term" value="F:DNA binding"/>
    <property type="evidence" value="ECO:0007669"/>
    <property type="project" value="UniProtKB-KW"/>
</dbReference>
<keyword evidence="6" id="KW-0064">Aspartyl protease</keyword>
<feature type="compositionally biased region" description="Polar residues" evidence="15">
    <location>
        <begin position="1"/>
        <end position="14"/>
    </location>
</feature>
<dbReference type="InterPro" id="IPR056924">
    <property type="entry name" value="SH3_Tf2-1"/>
</dbReference>
<dbReference type="GO" id="GO:0004190">
    <property type="term" value="F:aspartic-type endopeptidase activity"/>
    <property type="evidence" value="ECO:0007669"/>
    <property type="project" value="UniProtKB-KW"/>
</dbReference>
<evidence type="ECO:0000256" key="14">
    <source>
        <dbReference type="ARBA" id="ARBA00023172"/>
    </source>
</evidence>
<evidence type="ECO:0000313" key="20">
    <source>
        <dbReference type="Proteomes" id="UP001058974"/>
    </source>
</evidence>
<evidence type="ECO:0000256" key="4">
    <source>
        <dbReference type="ARBA" id="ARBA00022722"/>
    </source>
</evidence>
<dbReference type="PANTHER" id="PTHR37984">
    <property type="entry name" value="PROTEIN CBG26694"/>
    <property type="match status" value="1"/>
</dbReference>
<dbReference type="Pfam" id="PF24626">
    <property type="entry name" value="SH3_Tf2-1"/>
    <property type="match status" value="1"/>
</dbReference>
<keyword evidence="4" id="KW-0540">Nuclease</keyword>
<dbReference type="EMBL" id="JAMSHJ010000001">
    <property type="protein sequence ID" value="KAI5444317.1"/>
    <property type="molecule type" value="Genomic_DNA"/>
</dbReference>
<keyword evidence="7" id="KW-0255">Endonuclease</keyword>
<keyword evidence="13" id="KW-0238">DNA-binding</keyword>
<dbReference type="FunFam" id="1.10.340.70:FF:000001">
    <property type="entry name" value="Retrovirus-related Pol polyprotein from transposon gypsy-like Protein"/>
    <property type="match status" value="1"/>
</dbReference>
<sequence length="456" mass="52504">MRRTMRTTPGSPNGSDDDASVHTSHPRNVRNGGENWRYLFLKALTPMWRHYLMGRHFIILTDQKSLKFLCDQRVLGEEQFKWTSKLMGFDFEIQYKPGQQNRVADALSRRMSYAALSTIQFDELEEWETEIQNDKKLQEIIQDLLKDSHSYPGYSFRDRKLFFKGRLVLPKGSSKIPKLLKEFHDSATGGHSGFFRTYKRISAILHWEGMRKDIQQYVATCEVCQLNKYQTLSHVGLLQPLPIPTQGSTIPSVVEEVNVLTQERDQMLHELKSNLVKAQVQMKTYADQSRRPVTLSTGDWVYLKLQPYRLKSIAKKRNEKLSPRFYGPYQIIKQIGPVAFELDLPPESKIHPVFHVSLLKKALAPTSNQQPLPPMLSEDLELQVSPAAVSAVRNNANGSAEVLIQWQDLPEFEATWEPVKVIEEQFPSFHLKDKVSLLGGSIVRPLMKNTYKRKGH</sequence>
<dbReference type="GO" id="GO:0046872">
    <property type="term" value="F:metal ion binding"/>
    <property type="evidence" value="ECO:0007669"/>
    <property type="project" value="UniProtKB-KW"/>
</dbReference>
<evidence type="ECO:0000259" key="18">
    <source>
        <dbReference type="Pfam" id="PF24626"/>
    </source>
</evidence>
<dbReference type="Pfam" id="PF17921">
    <property type="entry name" value="Integrase_H2C2"/>
    <property type="match status" value="1"/>
</dbReference>
<evidence type="ECO:0000256" key="11">
    <source>
        <dbReference type="ARBA" id="ARBA00022918"/>
    </source>
</evidence>
<feature type="domain" description="Tf2-1-like SH3-like" evidence="18">
    <location>
        <begin position="298"/>
        <end position="362"/>
    </location>
</feature>
<dbReference type="Gene3D" id="1.10.340.70">
    <property type="match status" value="1"/>
</dbReference>
<evidence type="ECO:0000256" key="6">
    <source>
        <dbReference type="ARBA" id="ARBA00022750"/>
    </source>
</evidence>
<organism evidence="19 20">
    <name type="scientific">Pisum sativum</name>
    <name type="common">Garden pea</name>
    <name type="synonym">Lathyrus oleraceus</name>
    <dbReference type="NCBI Taxonomy" id="3888"/>
    <lineage>
        <taxon>Eukaryota</taxon>
        <taxon>Viridiplantae</taxon>
        <taxon>Streptophyta</taxon>
        <taxon>Embryophyta</taxon>
        <taxon>Tracheophyta</taxon>
        <taxon>Spermatophyta</taxon>
        <taxon>Magnoliopsida</taxon>
        <taxon>eudicotyledons</taxon>
        <taxon>Gunneridae</taxon>
        <taxon>Pentapetalae</taxon>
        <taxon>rosids</taxon>
        <taxon>fabids</taxon>
        <taxon>Fabales</taxon>
        <taxon>Fabaceae</taxon>
        <taxon>Papilionoideae</taxon>
        <taxon>50 kb inversion clade</taxon>
        <taxon>NPAAA clade</taxon>
        <taxon>Hologalegina</taxon>
        <taxon>IRL clade</taxon>
        <taxon>Fabeae</taxon>
        <taxon>Lathyrus</taxon>
    </lineage>
</organism>
<keyword evidence="11" id="KW-0695">RNA-directed DNA polymerase</keyword>
<keyword evidence="10" id="KW-0229">DNA integration</keyword>
<evidence type="ECO:0000256" key="3">
    <source>
        <dbReference type="ARBA" id="ARBA00022695"/>
    </source>
</evidence>
<comment type="caution">
    <text evidence="19">The sequence shown here is derived from an EMBL/GenBank/DDBJ whole genome shotgun (WGS) entry which is preliminary data.</text>
</comment>
<reference evidence="19 20" key="1">
    <citation type="journal article" date="2022" name="Nat. Genet.">
        <title>Improved pea reference genome and pan-genome highlight genomic features and evolutionary characteristics.</title>
        <authorList>
            <person name="Yang T."/>
            <person name="Liu R."/>
            <person name="Luo Y."/>
            <person name="Hu S."/>
            <person name="Wang D."/>
            <person name="Wang C."/>
            <person name="Pandey M.K."/>
            <person name="Ge S."/>
            <person name="Xu Q."/>
            <person name="Li N."/>
            <person name="Li G."/>
            <person name="Huang Y."/>
            <person name="Saxena R.K."/>
            <person name="Ji Y."/>
            <person name="Li M."/>
            <person name="Yan X."/>
            <person name="He Y."/>
            <person name="Liu Y."/>
            <person name="Wang X."/>
            <person name="Xiang C."/>
            <person name="Varshney R.K."/>
            <person name="Ding H."/>
            <person name="Gao S."/>
            <person name="Zong X."/>
        </authorList>
    </citation>
    <scope>NUCLEOTIDE SEQUENCE [LARGE SCALE GENOMIC DNA]</scope>
    <source>
        <strain evidence="19 20">cv. Zhongwan 6</strain>
    </source>
</reference>
<keyword evidence="20" id="KW-1185">Reference proteome</keyword>
<feature type="domain" description="Reverse transcriptase RNase H-like" evidence="16">
    <location>
        <begin position="47"/>
        <end position="89"/>
    </location>
</feature>
<evidence type="ECO:0000256" key="9">
    <source>
        <dbReference type="ARBA" id="ARBA00022842"/>
    </source>
</evidence>
<dbReference type="Gramene" id="Psat01G0281100-T1">
    <property type="protein sequence ID" value="KAI5444317.1"/>
    <property type="gene ID" value="KIW84_012811"/>
</dbReference>
<dbReference type="GO" id="GO:0003964">
    <property type="term" value="F:RNA-directed DNA polymerase activity"/>
    <property type="evidence" value="ECO:0007669"/>
    <property type="project" value="UniProtKB-KW"/>
</dbReference>
<dbReference type="PANTHER" id="PTHR37984:SF5">
    <property type="entry name" value="PROTEIN NYNRIN-LIKE"/>
    <property type="match status" value="1"/>
</dbReference>
<accession>A0A9D5GX50</accession>
<evidence type="ECO:0000256" key="10">
    <source>
        <dbReference type="ARBA" id="ARBA00022908"/>
    </source>
</evidence>
<dbReference type="GO" id="GO:0006508">
    <property type="term" value="P:proteolysis"/>
    <property type="evidence" value="ECO:0007669"/>
    <property type="project" value="UniProtKB-KW"/>
</dbReference>
<evidence type="ECO:0000256" key="8">
    <source>
        <dbReference type="ARBA" id="ARBA00022801"/>
    </source>
</evidence>
<evidence type="ECO:0000256" key="15">
    <source>
        <dbReference type="SAM" id="MobiDB-lite"/>
    </source>
</evidence>
<dbReference type="InterPro" id="IPR016197">
    <property type="entry name" value="Chromo-like_dom_sf"/>
</dbReference>
<keyword evidence="14" id="KW-0233">DNA recombination</keyword>
<keyword evidence="1" id="KW-0645">Protease</keyword>
<evidence type="ECO:0000256" key="12">
    <source>
        <dbReference type="ARBA" id="ARBA00022932"/>
    </source>
</evidence>
<keyword evidence="12" id="KW-0239">DNA-directed DNA polymerase</keyword>
<name>A0A9D5GX50_PEA</name>
<dbReference type="AlphaFoldDB" id="A0A9D5GX50"/>
<dbReference type="Proteomes" id="UP001058974">
    <property type="component" value="Chromosome 1"/>
</dbReference>
<keyword evidence="2" id="KW-0808">Transferase</keyword>
<evidence type="ECO:0000313" key="19">
    <source>
        <dbReference type="EMBL" id="KAI5444317.1"/>
    </source>
</evidence>
<evidence type="ECO:0000256" key="1">
    <source>
        <dbReference type="ARBA" id="ARBA00022670"/>
    </source>
</evidence>
<gene>
    <name evidence="19" type="ORF">KIW84_012811</name>
</gene>
<dbReference type="InterPro" id="IPR041588">
    <property type="entry name" value="Integrase_H2C2"/>
</dbReference>